<gene>
    <name evidence="1" type="ORF">QG37_07355</name>
</gene>
<protein>
    <submittedName>
        <fullName evidence="1">Uncharacterized protein</fullName>
    </submittedName>
</protein>
<sequence length="127" mass="14693">MYVFLIFPFNSMNEGFGKILQPLAISKKKAAQESDLKHRKCKYDRKFIKHLRFHFIEIEPKSCCRDFSKDLRNAISILCAVAAFCTSCVLLSQKRTELRSYAKTNFSAIINASSVMQISIRLFQVYP</sequence>
<accession>A0A0L0NQ93</accession>
<dbReference type="VEuPathDB" id="FungiDB:QG37_07355"/>
<evidence type="ECO:0000313" key="2">
    <source>
        <dbReference type="Proteomes" id="UP000037122"/>
    </source>
</evidence>
<name>A0A0L0NQ93_CANAR</name>
<organism evidence="1 2">
    <name type="scientific">Candidozyma auris</name>
    <name type="common">Yeast</name>
    <name type="synonym">Candida auris</name>
    <dbReference type="NCBI Taxonomy" id="498019"/>
    <lineage>
        <taxon>Eukaryota</taxon>
        <taxon>Fungi</taxon>
        <taxon>Dikarya</taxon>
        <taxon>Ascomycota</taxon>
        <taxon>Saccharomycotina</taxon>
        <taxon>Pichiomycetes</taxon>
        <taxon>Metschnikowiaceae</taxon>
        <taxon>Candidozyma</taxon>
    </lineage>
</organism>
<comment type="caution">
    <text evidence="1">The sequence shown here is derived from an EMBL/GenBank/DDBJ whole genome shotgun (WGS) entry which is preliminary data.</text>
</comment>
<dbReference type="AlphaFoldDB" id="A0A0L0NQ93"/>
<evidence type="ECO:0000313" key="1">
    <source>
        <dbReference type="EMBL" id="KND96228.1"/>
    </source>
</evidence>
<reference evidence="2" key="1">
    <citation type="journal article" date="2015" name="BMC Genomics">
        <title>Draft genome of a commonly misdiagnosed multidrug resistant pathogen Candida auris.</title>
        <authorList>
            <person name="Chatterjee S."/>
            <person name="Alampalli S.V."/>
            <person name="Nageshan R.K."/>
            <person name="Chettiar S.T."/>
            <person name="Joshi S."/>
            <person name="Tatu U.S."/>
        </authorList>
    </citation>
    <scope>NUCLEOTIDE SEQUENCE [LARGE SCALE GENOMIC DNA]</scope>
    <source>
        <strain evidence="2">6684</strain>
    </source>
</reference>
<proteinExistence type="predicted"/>
<dbReference type="EMBL" id="LGST01000057">
    <property type="protein sequence ID" value="KND96228.1"/>
    <property type="molecule type" value="Genomic_DNA"/>
</dbReference>
<dbReference type="Proteomes" id="UP000037122">
    <property type="component" value="Unassembled WGS sequence"/>
</dbReference>